<evidence type="ECO:0000256" key="4">
    <source>
        <dbReference type="ARBA" id="ARBA00023136"/>
    </source>
</evidence>
<dbReference type="InterPro" id="IPR032710">
    <property type="entry name" value="NTF2-like_dom_sf"/>
</dbReference>
<evidence type="ECO:0000313" key="9">
    <source>
        <dbReference type="Proteomes" id="UP001429601"/>
    </source>
</evidence>
<evidence type="ECO:0000256" key="5">
    <source>
        <dbReference type="SAM" id="MobiDB-lite"/>
    </source>
</evidence>
<feature type="compositionally biased region" description="Low complexity" evidence="5">
    <location>
        <begin position="258"/>
        <end position="275"/>
    </location>
</feature>
<evidence type="ECO:0000256" key="1">
    <source>
        <dbReference type="ARBA" id="ARBA00004167"/>
    </source>
</evidence>
<feature type="region of interest" description="Disordered" evidence="5">
    <location>
        <begin position="243"/>
        <end position="350"/>
    </location>
</feature>
<dbReference type="Gene3D" id="3.10.450.230">
    <property type="entry name" value="VirB8 protein"/>
    <property type="match status" value="1"/>
</dbReference>
<dbReference type="InterPro" id="IPR007430">
    <property type="entry name" value="VirB8"/>
</dbReference>
<evidence type="ECO:0000256" key="3">
    <source>
        <dbReference type="ARBA" id="ARBA00022989"/>
    </source>
</evidence>
<dbReference type="Pfam" id="PF04335">
    <property type="entry name" value="VirB8"/>
    <property type="match status" value="1"/>
</dbReference>
<gene>
    <name evidence="8" type="ORF">HBF26_17910</name>
</gene>
<keyword evidence="9" id="KW-1185">Reference proteome</keyword>
<dbReference type="CDD" id="cd16424">
    <property type="entry name" value="VirB8"/>
    <property type="match status" value="1"/>
</dbReference>
<protein>
    <submittedName>
        <fullName evidence="8">Type IV secretion system protein</fullName>
    </submittedName>
</protein>
<keyword evidence="2 6" id="KW-0812">Transmembrane</keyword>
<feature type="domain" description="Bacterial virulence protein VirB8" evidence="7">
    <location>
        <begin position="18"/>
        <end position="236"/>
    </location>
</feature>
<accession>A0ABX0Q8W2</accession>
<feature type="transmembrane region" description="Helical" evidence="6">
    <location>
        <begin position="35"/>
        <end position="56"/>
    </location>
</feature>
<evidence type="ECO:0000259" key="7">
    <source>
        <dbReference type="Pfam" id="PF04335"/>
    </source>
</evidence>
<comment type="subcellular location">
    <subcellularLocation>
        <location evidence="1">Membrane</location>
        <topology evidence="1">Single-pass membrane protein</topology>
    </subcellularLocation>
</comment>
<reference evidence="8 9" key="1">
    <citation type="journal article" date="2011" name="Curr. Microbiol.">
        <title>Luteibacter jiangsuensis sp. nov.: a methamidophos-degrading bacterium isolated from a methamidophos-manufacturing factory.</title>
        <authorList>
            <person name="Wang L."/>
            <person name="Wang G.L."/>
            <person name="Li S.P."/>
            <person name="Jiang J.D."/>
        </authorList>
    </citation>
    <scope>NUCLEOTIDE SEQUENCE [LARGE SCALE GENOMIC DNA]</scope>
    <source>
        <strain evidence="8 9">CGMCC 1.10133</strain>
    </source>
</reference>
<keyword evidence="3 6" id="KW-1133">Transmembrane helix</keyword>
<dbReference type="SUPFAM" id="SSF54427">
    <property type="entry name" value="NTF2-like"/>
    <property type="match status" value="1"/>
</dbReference>
<sequence length="350" mass="36819">MLKKKNSPKIDETVSRGVDFEVTIADMARRSEKRAWIVAGCATVSALILLGGYFYMLPLKEKVPYVVLADPYSGVSSIARLTDDLVNRRITSSEAVNRSNIAHFVLARESYDLALTNMRDWPTVMTMAAPNVSGPYRALHSPANQYSPYKMYGANKAIRVKILSIVLVGGGVNSTPKGATVRFQRSVFDKANGGTTPLDSKIATMEFVYKTNLQMDDQSRIENPLGFQVTSYRVDNDYGDAVPVEVPQAPASGNAASTGTQVPAATGPATAPAAQSMDPDDMPATGPTGLAPAAAPVQGAQGSLQNGAVPPSPIPPAYPDANAGTPVAAPNPAAPAVRSTARSAANGGRR</sequence>
<comment type="caution">
    <text evidence="8">The sequence shown here is derived from an EMBL/GenBank/DDBJ whole genome shotgun (WGS) entry which is preliminary data.</text>
</comment>
<dbReference type="Proteomes" id="UP001429601">
    <property type="component" value="Unassembled WGS sequence"/>
</dbReference>
<proteinExistence type="predicted"/>
<dbReference type="RefSeq" id="WP_167129417.1">
    <property type="nucleotide sequence ID" value="NZ_JAAQQR010000011.1"/>
</dbReference>
<name>A0ABX0Q8W2_9GAMM</name>
<evidence type="ECO:0000256" key="6">
    <source>
        <dbReference type="SAM" id="Phobius"/>
    </source>
</evidence>
<feature type="compositionally biased region" description="Low complexity" evidence="5">
    <location>
        <begin position="319"/>
        <end position="337"/>
    </location>
</feature>
<keyword evidence="4 6" id="KW-0472">Membrane</keyword>
<evidence type="ECO:0000313" key="8">
    <source>
        <dbReference type="EMBL" id="NID06772.1"/>
    </source>
</evidence>
<evidence type="ECO:0000256" key="2">
    <source>
        <dbReference type="ARBA" id="ARBA00022692"/>
    </source>
</evidence>
<organism evidence="8 9">
    <name type="scientific">Luteibacter jiangsuensis</name>
    <dbReference type="NCBI Taxonomy" id="637577"/>
    <lineage>
        <taxon>Bacteria</taxon>
        <taxon>Pseudomonadati</taxon>
        <taxon>Pseudomonadota</taxon>
        <taxon>Gammaproteobacteria</taxon>
        <taxon>Lysobacterales</taxon>
        <taxon>Rhodanobacteraceae</taxon>
        <taxon>Luteibacter</taxon>
    </lineage>
</organism>
<dbReference type="EMBL" id="JAAQQR010000011">
    <property type="protein sequence ID" value="NID06772.1"/>
    <property type="molecule type" value="Genomic_DNA"/>
</dbReference>
<feature type="compositionally biased region" description="Low complexity" evidence="5">
    <location>
        <begin position="283"/>
        <end position="302"/>
    </location>
</feature>